<dbReference type="EMBL" id="CAVK010000250">
    <property type="protein sequence ID" value="CCW20176.1"/>
    <property type="molecule type" value="Genomic_DNA"/>
</dbReference>
<reference evidence="2" key="2">
    <citation type="submission" date="2013-04" db="EMBL/GenBank/DDBJ databases">
        <title>Bisphenol A degrading Sphingobium sp. strain BiD32.</title>
        <authorList>
            <person name="Nielsen J.L."/>
            <person name="Zhou N.A."/>
            <person name="Kjeldal H."/>
        </authorList>
    </citation>
    <scope>NUCLEOTIDE SEQUENCE [LARGE SCALE GENOMIC DNA]</scope>
    <source>
        <strain evidence="2">BiD32</strain>
    </source>
</reference>
<dbReference type="RefSeq" id="WP_006967499.1">
    <property type="nucleotide sequence ID" value="NZ_CAVK010000250.1"/>
</dbReference>
<dbReference type="InterPro" id="IPR036735">
    <property type="entry name" value="NGN_dom_sf"/>
</dbReference>
<dbReference type="OrthoDB" id="7478487at2"/>
<organism evidence="1 2">
    <name type="scientific">Sphingobium indicum BiD32</name>
    <dbReference type="NCBI Taxonomy" id="1301087"/>
    <lineage>
        <taxon>Bacteria</taxon>
        <taxon>Pseudomonadati</taxon>
        <taxon>Pseudomonadota</taxon>
        <taxon>Alphaproteobacteria</taxon>
        <taxon>Sphingomonadales</taxon>
        <taxon>Sphingomonadaceae</taxon>
        <taxon>Sphingobium</taxon>
    </lineage>
</organism>
<proteinExistence type="predicted"/>
<name>N1MT84_9SPHN</name>
<evidence type="ECO:0000313" key="1">
    <source>
        <dbReference type="EMBL" id="CCW20176.1"/>
    </source>
</evidence>
<keyword evidence="2" id="KW-1185">Reference proteome</keyword>
<sequence>MKDEQGRWCILRMSGGNTLPVARSLGEAGFDVWTPVEVQKRRVGRDRLVREISLPITPGIVFARDDRLDDLIVMMRAPTPTFLAWNPTTRRMELHGCPYFSVFRHQGKFPRIADRQLDPLRQAERRMRPRSKEATVHAGDEVRIPSSAFGGLIGVVDKTKGRFAMVRITAAIGEMMVEVEMCDLIASKTAA</sequence>
<gene>
    <name evidence="1" type="ORF">EBBID32_45470</name>
</gene>
<protein>
    <recommendedName>
        <fullName evidence="3">NusG-like N-terminal domain-containing protein</fullName>
    </recommendedName>
</protein>
<dbReference type="Proteomes" id="UP000013201">
    <property type="component" value="Unassembled WGS sequence"/>
</dbReference>
<dbReference type="SUPFAM" id="SSF82679">
    <property type="entry name" value="N-utilization substance G protein NusG, N-terminal domain"/>
    <property type="match status" value="1"/>
</dbReference>
<accession>N1MT84</accession>
<evidence type="ECO:0000313" key="2">
    <source>
        <dbReference type="Proteomes" id="UP000013201"/>
    </source>
</evidence>
<comment type="caution">
    <text evidence="1">The sequence shown here is derived from an EMBL/GenBank/DDBJ whole genome shotgun (WGS) entry which is preliminary data.</text>
</comment>
<dbReference type="GO" id="GO:0006354">
    <property type="term" value="P:DNA-templated transcription elongation"/>
    <property type="evidence" value="ECO:0007669"/>
    <property type="project" value="InterPro"/>
</dbReference>
<evidence type="ECO:0008006" key="3">
    <source>
        <dbReference type="Google" id="ProtNLM"/>
    </source>
</evidence>
<dbReference type="AlphaFoldDB" id="N1MT84"/>
<reference evidence="1 2" key="1">
    <citation type="submission" date="2013-03" db="EMBL/GenBank/DDBJ databases">
        <authorList>
            <person name="Le V."/>
        </authorList>
    </citation>
    <scope>NUCLEOTIDE SEQUENCE [LARGE SCALE GENOMIC DNA]</scope>
    <source>
        <strain evidence="1 2">BiD32</strain>
    </source>
</reference>